<evidence type="ECO:0000313" key="3">
    <source>
        <dbReference type="EMBL" id="GGH99525.1"/>
    </source>
</evidence>
<feature type="signal peptide" evidence="2">
    <location>
        <begin position="1"/>
        <end position="24"/>
    </location>
</feature>
<feature type="chain" id="PRO_5035154928" description="EF-hand domain-containing protein" evidence="2">
    <location>
        <begin position="25"/>
        <end position="373"/>
    </location>
</feature>
<organism evidence="3 5">
    <name type="scientific">Aquisalinus luteolus</name>
    <dbReference type="NCBI Taxonomy" id="1566827"/>
    <lineage>
        <taxon>Bacteria</taxon>
        <taxon>Pseudomonadati</taxon>
        <taxon>Pseudomonadota</taxon>
        <taxon>Alphaproteobacteria</taxon>
        <taxon>Parvularculales</taxon>
        <taxon>Parvularculaceae</taxon>
        <taxon>Aquisalinus</taxon>
    </lineage>
</organism>
<dbReference type="Proteomes" id="UP000621856">
    <property type="component" value="Unassembled WGS sequence"/>
</dbReference>
<dbReference type="SUPFAM" id="SSF101756">
    <property type="entry name" value="Hypothetical protein YgiW"/>
    <property type="match status" value="1"/>
</dbReference>
<dbReference type="Proteomes" id="UP000818603">
    <property type="component" value="Unassembled WGS sequence"/>
</dbReference>
<dbReference type="Gene3D" id="2.40.50.200">
    <property type="entry name" value="Bacterial OB-fold"/>
    <property type="match status" value="1"/>
</dbReference>
<name>A0A8J3ES14_9PROT</name>
<dbReference type="Gene3D" id="1.10.238.10">
    <property type="entry name" value="EF-hand"/>
    <property type="match status" value="1"/>
</dbReference>
<dbReference type="InterPro" id="IPR036700">
    <property type="entry name" value="BOBF_sf"/>
</dbReference>
<evidence type="ECO:0000313" key="6">
    <source>
        <dbReference type="Proteomes" id="UP000818603"/>
    </source>
</evidence>
<dbReference type="InterPro" id="IPR011992">
    <property type="entry name" value="EF-hand-dom_pair"/>
</dbReference>
<reference evidence="3" key="3">
    <citation type="submission" date="2020-09" db="EMBL/GenBank/DDBJ databases">
        <authorList>
            <person name="Sun Q."/>
            <person name="Zhou Y."/>
        </authorList>
    </citation>
    <scope>NUCLEOTIDE SEQUENCE</scope>
    <source>
        <strain evidence="3">CGMCC 1.14984</strain>
    </source>
</reference>
<comment type="caution">
    <text evidence="3">The sequence shown here is derived from an EMBL/GenBank/DDBJ whole genome shotgun (WGS) entry which is preliminary data.</text>
</comment>
<reference evidence="3" key="1">
    <citation type="journal article" date="2014" name="Int. J. Syst. Evol. Microbiol.">
        <title>Complete genome sequence of Corynebacterium casei LMG S-19264T (=DSM 44701T), isolated from a smear-ripened cheese.</title>
        <authorList>
            <consortium name="US DOE Joint Genome Institute (JGI-PGF)"/>
            <person name="Walter F."/>
            <person name="Albersmeier A."/>
            <person name="Kalinowski J."/>
            <person name="Ruckert C."/>
        </authorList>
    </citation>
    <scope>NUCLEOTIDE SEQUENCE</scope>
    <source>
        <strain evidence="3">CGMCC 1.14984</strain>
    </source>
</reference>
<dbReference type="InterPro" id="IPR018247">
    <property type="entry name" value="EF_Hand_1_Ca_BS"/>
</dbReference>
<sequence>MTLSSKLLATTVSAAALMFGAASAQTSDVSTATEGDYVSLTGTVNSVEEDSFTVDYGTNIIEAEFDDLFSSVEVDERLSPGDRVTVYGTVDDDWFEGRVIDVDTVYSSSSYTVYGANDVSASPLYYVDPYPADATTGTYITLDGEVTNTRGQSFVLNTGGTMIDVETDQLGYNPLDDMGSQQIETGDRVTVVGTLEDQLFEDSVLVADVLYSQNLGMNEQQTSWNQNNAQDTAMNNNQQGISTQQQRSADVSDRQLNAGSDNQYGQQTANNNSAMTADNNRQQTAQTEQSWTPVEERFNQTEFAMLDANGNGTVSQREFVEEMSDPANITRSEARRLFDVVARNDNTLTRTEFVTPYDEAENVSENVVDRETR</sequence>
<reference evidence="4 6" key="2">
    <citation type="submission" date="2020-02" db="EMBL/GenBank/DDBJ databases">
        <title>Genome sequence of Parvularcula flava strain NH6-79.</title>
        <authorList>
            <person name="Abdul Karim M.H."/>
            <person name="Lam M.Q."/>
            <person name="Chen S.J."/>
            <person name="Yahya A."/>
            <person name="Shahir S."/>
            <person name="Shamsir M.S."/>
            <person name="Chong C.S."/>
        </authorList>
    </citation>
    <scope>NUCLEOTIDE SEQUENCE [LARGE SCALE GENOMIC DNA]</scope>
    <source>
        <strain evidence="4 6">NH6-79</strain>
    </source>
</reference>
<protein>
    <recommendedName>
        <fullName evidence="7">EF-hand domain-containing protein</fullName>
    </recommendedName>
</protein>
<evidence type="ECO:0000256" key="1">
    <source>
        <dbReference type="SAM" id="MobiDB-lite"/>
    </source>
</evidence>
<proteinExistence type="predicted"/>
<dbReference type="PROSITE" id="PS00018">
    <property type="entry name" value="EF_HAND_1"/>
    <property type="match status" value="1"/>
</dbReference>
<keyword evidence="6" id="KW-1185">Reference proteome</keyword>
<dbReference type="EMBL" id="VCJR02000002">
    <property type="protein sequence ID" value="NHK28790.1"/>
    <property type="molecule type" value="Genomic_DNA"/>
</dbReference>
<keyword evidence="2" id="KW-0732">Signal</keyword>
<dbReference type="EMBL" id="BMGZ01000002">
    <property type="protein sequence ID" value="GGH99525.1"/>
    <property type="molecule type" value="Genomic_DNA"/>
</dbReference>
<evidence type="ECO:0000313" key="5">
    <source>
        <dbReference type="Proteomes" id="UP000621856"/>
    </source>
</evidence>
<dbReference type="CDD" id="cd00174">
    <property type="entry name" value="SH3"/>
    <property type="match status" value="1"/>
</dbReference>
<dbReference type="SUPFAM" id="SSF47473">
    <property type="entry name" value="EF-hand"/>
    <property type="match status" value="1"/>
</dbReference>
<feature type="region of interest" description="Disordered" evidence="1">
    <location>
        <begin position="239"/>
        <end position="291"/>
    </location>
</feature>
<accession>A0A8J3ES14</accession>
<dbReference type="RefSeq" id="WP_155141072.1">
    <property type="nucleotide sequence ID" value="NZ_BMGZ01000002.1"/>
</dbReference>
<evidence type="ECO:0000256" key="2">
    <source>
        <dbReference type="SAM" id="SignalP"/>
    </source>
</evidence>
<dbReference type="AlphaFoldDB" id="A0A8J3ES14"/>
<gene>
    <name evidence="4" type="ORF">FF098_012790</name>
    <name evidence="3" type="ORF">GCM10011355_25690</name>
</gene>
<evidence type="ECO:0000313" key="4">
    <source>
        <dbReference type="EMBL" id="NHK28790.1"/>
    </source>
</evidence>
<evidence type="ECO:0008006" key="7">
    <source>
        <dbReference type="Google" id="ProtNLM"/>
    </source>
</evidence>